<dbReference type="GO" id="GO:0005737">
    <property type="term" value="C:cytoplasm"/>
    <property type="evidence" value="ECO:0007669"/>
    <property type="project" value="TreeGrafter"/>
</dbReference>
<dbReference type="GO" id="GO:0036503">
    <property type="term" value="P:ERAD pathway"/>
    <property type="evidence" value="ECO:0007669"/>
    <property type="project" value="TreeGrafter"/>
</dbReference>
<sequence length="305" mass="34685">DPGSIVASRACELGAFFNDADYGWAAASYKTGIDISVTDLPVDVEGTVAGMDDFSLDEFVRLFNVIGRSYVVVKFGEMDYVCTTRMNVWRWCAVIKGVPFRRRFNERISGHVWQFLSCDLQKRGNIKPKGSIFRFSSLDELNKFVVAIHGEGTYIQVAQMTVNFQHQTDSLRCSANIDMSHAWTIPLYHRDRLFLPSLMTPRRMKKVHGYIAMLVMESADENSLVERVFLRIGSAETDEQLETSLARFLPAVLLKLDSKEEGVRKKVMELLVHINKRLKSRTKVQLPVDDLIQTFTSQNATSILM</sequence>
<name>A0A9D4H8T6_DREPO</name>
<reference evidence="3" key="2">
    <citation type="submission" date="2020-11" db="EMBL/GenBank/DDBJ databases">
        <authorList>
            <person name="McCartney M.A."/>
            <person name="Auch B."/>
            <person name="Kono T."/>
            <person name="Mallez S."/>
            <person name="Becker A."/>
            <person name="Gohl D.M."/>
            <person name="Silverstein K.A.T."/>
            <person name="Koren S."/>
            <person name="Bechman K.B."/>
            <person name="Herman A."/>
            <person name="Abrahante J.E."/>
            <person name="Garbe J."/>
        </authorList>
    </citation>
    <scope>NUCLEOTIDE SEQUENCE</scope>
    <source>
        <strain evidence="3">Duluth1</strain>
        <tissue evidence="3">Whole animal</tissue>
    </source>
</reference>
<dbReference type="GO" id="GO:0060090">
    <property type="term" value="F:molecular adaptor activity"/>
    <property type="evidence" value="ECO:0007669"/>
    <property type="project" value="InterPro"/>
</dbReference>
<feature type="domain" description="Proteasome component Ecm29 N-terminal" evidence="2">
    <location>
        <begin position="225"/>
        <end position="303"/>
    </location>
</feature>
<feature type="non-terminal residue" evidence="3">
    <location>
        <position position="305"/>
    </location>
</feature>
<dbReference type="PANTHER" id="PTHR23346">
    <property type="entry name" value="TRANSLATIONAL ACTIVATOR GCN1-RELATED"/>
    <property type="match status" value="1"/>
</dbReference>
<keyword evidence="4" id="KW-1185">Reference proteome</keyword>
<dbReference type="Pfam" id="PF13001">
    <property type="entry name" value="ECM29_N"/>
    <property type="match status" value="1"/>
</dbReference>
<evidence type="ECO:0000256" key="1">
    <source>
        <dbReference type="ARBA" id="ARBA00022737"/>
    </source>
</evidence>
<gene>
    <name evidence="3" type="ORF">DPMN_105021</name>
</gene>
<dbReference type="GO" id="GO:0043248">
    <property type="term" value="P:proteasome assembly"/>
    <property type="evidence" value="ECO:0007669"/>
    <property type="project" value="InterPro"/>
</dbReference>
<dbReference type="PANTHER" id="PTHR23346:SF19">
    <property type="entry name" value="PROTEASOME ADAPTER AND SCAFFOLD PROTEIN ECM29"/>
    <property type="match status" value="1"/>
</dbReference>
<organism evidence="3 4">
    <name type="scientific">Dreissena polymorpha</name>
    <name type="common">Zebra mussel</name>
    <name type="synonym">Mytilus polymorpha</name>
    <dbReference type="NCBI Taxonomy" id="45954"/>
    <lineage>
        <taxon>Eukaryota</taxon>
        <taxon>Metazoa</taxon>
        <taxon>Spiralia</taxon>
        <taxon>Lophotrochozoa</taxon>
        <taxon>Mollusca</taxon>
        <taxon>Bivalvia</taxon>
        <taxon>Autobranchia</taxon>
        <taxon>Heteroconchia</taxon>
        <taxon>Euheterodonta</taxon>
        <taxon>Imparidentia</taxon>
        <taxon>Neoheterodontei</taxon>
        <taxon>Myida</taxon>
        <taxon>Dreissenoidea</taxon>
        <taxon>Dreissenidae</taxon>
        <taxon>Dreissena</taxon>
    </lineage>
</organism>
<keyword evidence="1" id="KW-0677">Repeat</keyword>
<feature type="non-terminal residue" evidence="3">
    <location>
        <position position="1"/>
    </location>
</feature>
<dbReference type="Proteomes" id="UP000828390">
    <property type="component" value="Unassembled WGS sequence"/>
</dbReference>
<evidence type="ECO:0000259" key="2">
    <source>
        <dbReference type="Pfam" id="PF13001"/>
    </source>
</evidence>
<protein>
    <recommendedName>
        <fullName evidence="2">Proteasome component Ecm29 N-terminal domain-containing protein</fullName>
    </recommendedName>
</protein>
<accession>A0A9D4H8T6</accession>
<dbReference type="EMBL" id="JAIWYP010000004">
    <property type="protein sequence ID" value="KAH3831751.1"/>
    <property type="molecule type" value="Genomic_DNA"/>
</dbReference>
<comment type="caution">
    <text evidence="3">The sequence shown here is derived from an EMBL/GenBank/DDBJ whole genome shotgun (WGS) entry which is preliminary data.</text>
</comment>
<reference evidence="3" key="1">
    <citation type="journal article" date="2019" name="bioRxiv">
        <title>The Genome of the Zebra Mussel, Dreissena polymorpha: A Resource for Invasive Species Research.</title>
        <authorList>
            <person name="McCartney M.A."/>
            <person name="Auch B."/>
            <person name="Kono T."/>
            <person name="Mallez S."/>
            <person name="Zhang Y."/>
            <person name="Obille A."/>
            <person name="Becker A."/>
            <person name="Abrahante J.E."/>
            <person name="Garbe J."/>
            <person name="Badalamenti J.P."/>
            <person name="Herman A."/>
            <person name="Mangelson H."/>
            <person name="Liachko I."/>
            <person name="Sullivan S."/>
            <person name="Sone E.D."/>
            <person name="Koren S."/>
            <person name="Silverstein K.A.T."/>
            <person name="Beckman K.B."/>
            <person name="Gohl D.M."/>
        </authorList>
    </citation>
    <scope>NUCLEOTIDE SEQUENCE</scope>
    <source>
        <strain evidence="3">Duluth1</strain>
        <tissue evidence="3">Whole animal</tissue>
    </source>
</reference>
<evidence type="ECO:0000313" key="3">
    <source>
        <dbReference type="EMBL" id="KAH3831751.1"/>
    </source>
</evidence>
<evidence type="ECO:0000313" key="4">
    <source>
        <dbReference type="Proteomes" id="UP000828390"/>
    </source>
</evidence>
<dbReference type="AlphaFoldDB" id="A0A9D4H8T6"/>
<dbReference type="GO" id="GO:0005634">
    <property type="term" value="C:nucleus"/>
    <property type="evidence" value="ECO:0007669"/>
    <property type="project" value="TreeGrafter"/>
</dbReference>
<dbReference type="InterPro" id="IPR024372">
    <property type="entry name" value="Ecm29_N"/>
</dbReference>
<proteinExistence type="predicted"/>